<evidence type="ECO:0000313" key="2">
    <source>
        <dbReference type="Proteomes" id="UP000094043"/>
    </source>
</evidence>
<dbReference type="Proteomes" id="UP000094043">
    <property type="component" value="Chromosome 4"/>
</dbReference>
<dbReference type="GeneID" id="91088156"/>
<dbReference type="KEGG" id="cdep:91088156"/>
<accession>A0AAJ8JUL3</accession>
<keyword evidence="2" id="KW-1185">Reference proteome</keyword>
<reference evidence="1" key="3">
    <citation type="submission" date="2024-01" db="EMBL/GenBank/DDBJ databases">
        <authorList>
            <person name="Coelho M.A."/>
            <person name="David-Palma M."/>
            <person name="Shea T."/>
            <person name="Sun S."/>
            <person name="Cuomo C.A."/>
            <person name="Heitman J."/>
        </authorList>
    </citation>
    <scope>NUCLEOTIDE SEQUENCE</scope>
    <source>
        <strain evidence="1">CBS 7841</strain>
    </source>
</reference>
<sequence>MRSQLFYPFDPESPLLAAKGIVASATLGAITGASIGIVQAKNPYAFLSSRNRALLVSALREYFVSPLLVAIEATPSHSIRLRQLEEKTLHGEKQDSSLFEADSMSIGQIRTNRLLDSSLAGALAGGGLSSAFRGRATFVKAAFTSALITTALQFSVNQFRAWRLNYLADRPVASPLQESSPQVSAYPSSSFEALKSDFPASQNLPPALPERIMLNLSKFFPVRKLSNQEYLQTLEEKRTNINKRLREIEDEERRMYEWTMAQETKPP</sequence>
<dbReference type="PANTHER" id="PTHR41390">
    <property type="entry name" value="CHROMOSOME 7, WHOLE GENOME SHOTGUN SEQUENCE"/>
    <property type="match status" value="1"/>
</dbReference>
<gene>
    <name evidence="1" type="ORF">L203_103946</name>
</gene>
<dbReference type="EMBL" id="CP143787">
    <property type="protein sequence ID" value="WVN88733.1"/>
    <property type="molecule type" value="Genomic_DNA"/>
</dbReference>
<organism evidence="1 2">
    <name type="scientific">Cryptococcus depauperatus CBS 7841</name>
    <dbReference type="NCBI Taxonomy" id="1295531"/>
    <lineage>
        <taxon>Eukaryota</taxon>
        <taxon>Fungi</taxon>
        <taxon>Dikarya</taxon>
        <taxon>Basidiomycota</taxon>
        <taxon>Agaricomycotina</taxon>
        <taxon>Tremellomycetes</taxon>
        <taxon>Tremellales</taxon>
        <taxon>Cryptococcaceae</taxon>
        <taxon>Cryptococcus</taxon>
    </lineage>
</organism>
<name>A0AAJ8JUL3_9TREE</name>
<dbReference type="PANTHER" id="PTHR41390:SF1">
    <property type="entry name" value="NADH-UBIQUINONE OXIDOREDUCTASE 213 KDA SUBUNIT"/>
    <property type="match status" value="1"/>
</dbReference>
<proteinExistence type="predicted"/>
<dbReference type="RefSeq" id="XP_066069433.1">
    <property type="nucleotide sequence ID" value="XM_066213336.1"/>
</dbReference>
<reference evidence="1" key="2">
    <citation type="journal article" date="2022" name="Elife">
        <title>Obligate sexual reproduction of a homothallic fungus closely related to the Cryptococcus pathogenic species complex.</title>
        <authorList>
            <person name="Passer A.R."/>
            <person name="Clancey S.A."/>
            <person name="Shea T."/>
            <person name="David-Palma M."/>
            <person name="Averette A.F."/>
            <person name="Boekhout T."/>
            <person name="Porcel B.M."/>
            <person name="Nowrousian M."/>
            <person name="Cuomo C.A."/>
            <person name="Sun S."/>
            <person name="Heitman J."/>
            <person name="Coelho M.A."/>
        </authorList>
    </citation>
    <scope>NUCLEOTIDE SEQUENCE</scope>
    <source>
        <strain evidence="1">CBS 7841</strain>
    </source>
</reference>
<protein>
    <submittedName>
        <fullName evidence="1">Uncharacterized protein</fullName>
    </submittedName>
</protein>
<evidence type="ECO:0000313" key="1">
    <source>
        <dbReference type="EMBL" id="WVN88733.1"/>
    </source>
</evidence>
<reference evidence="1" key="1">
    <citation type="submission" date="2016-06" db="EMBL/GenBank/DDBJ databases">
        <authorList>
            <person name="Cuomo C."/>
            <person name="Litvintseva A."/>
            <person name="Heitman J."/>
            <person name="Chen Y."/>
            <person name="Sun S."/>
            <person name="Springer D."/>
            <person name="Dromer F."/>
            <person name="Young S."/>
            <person name="Zeng Q."/>
            <person name="Chapman S."/>
            <person name="Gujja S."/>
            <person name="Saif S."/>
            <person name="Birren B."/>
        </authorList>
    </citation>
    <scope>NUCLEOTIDE SEQUENCE</scope>
    <source>
        <strain evidence="1">CBS 7841</strain>
    </source>
</reference>
<dbReference type="AlphaFoldDB" id="A0AAJ8JUL3"/>